<dbReference type="InterPro" id="IPR001296">
    <property type="entry name" value="Glyco_trans_1"/>
</dbReference>
<evidence type="ECO:0000256" key="4">
    <source>
        <dbReference type="ARBA" id="ARBA00022676"/>
    </source>
</evidence>
<dbReference type="GO" id="GO:0016757">
    <property type="term" value="F:glycosyltransferase activity"/>
    <property type="evidence" value="ECO:0007669"/>
    <property type="project" value="UniProtKB-KW"/>
</dbReference>
<evidence type="ECO:0000313" key="10">
    <source>
        <dbReference type="Proteomes" id="UP001150538"/>
    </source>
</evidence>
<dbReference type="AlphaFoldDB" id="A0A9W8DLM5"/>
<comment type="subunit">
    <text evidence="2">Homodimer.</text>
</comment>
<keyword evidence="5" id="KW-0808">Transferase</keyword>
<evidence type="ECO:0008006" key="11">
    <source>
        <dbReference type="Google" id="ProtNLM"/>
    </source>
</evidence>
<dbReference type="OrthoDB" id="937291at2759"/>
<reference evidence="9" key="1">
    <citation type="submission" date="2022-07" db="EMBL/GenBank/DDBJ databases">
        <title>Phylogenomic reconstructions and comparative analyses of Kickxellomycotina fungi.</title>
        <authorList>
            <person name="Reynolds N.K."/>
            <person name="Stajich J.E."/>
            <person name="Barry K."/>
            <person name="Grigoriev I.V."/>
            <person name="Crous P."/>
            <person name="Smith M.E."/>
        </authorList>
    </citation>
    <scope>NUCLEOTIDE SEQUENCE</scope>
    <source>
        <strain evidence="9">NBRC 100468</strain>
    </source>
</reference>
<name>A0A9W8DLM5_9FUNG</name>
<feature type="domain" description="Glycosyl transferase family 1" evidence="7">
    <location>
        <begin position="354"/>
        <end position="432"/>
    </location>
</feature>
<comment type="similarity">
    <text evidence="1">Belongs to the glycosyltransferase group 1 family. Glycosyltransferase 4 subfamily.</text>
</comment>
<sequence>MKPQFPGNIPRIKISSEENEVCVDMDNHCFMVTLENYRVTTRQSVWKKLIELADEFKKRNLRYCYFSSTPQGGGGYVAKPMPEVFVITKRKFHNVLQGVAPNTDESRLTDEDKDLWVRWCNDNFDRYWGENTGVVQKADVIIIDDPQLCAIIPSIKRVNPKCRIIYRSHIEIRADLIAQEGSLQKEVWDFLFSFISKADMFISHPISGFIPPYIPLSKVGLMPAATDQLDGLNKFLDEPDVQYYRNVFNRYCEDQCSPQLKPKRSYFIQVSRFDPSKGIPDVLEAYRIFKSKCLEMRVQEINIPQLVICGNGSIDDPDGNVVYDEAVSILCSPGYEIVREDVCLVRVPHCDQVLNSILRGAIVALQLSHREGFEVKVTEALAKQVPVIAYRTGGIPLQLENDISGYLVEPGNVKKVADLLYELFSDVTLHRKIAGKLRGEEQVLRRQEYYTTFQSTNWLYLVNCLAYKGGSVKPEDLPLKAPDEGTYDCNGKIIDWGAKYVKDFWAK</sequence>
<organism evidence="9 10">
    <name type="scientific">Mycoemilia scoparia</name>
    <dbReference type="NCBI Taxonomy" id="417184"/>
    <lineage>
        <taxon>Eukaryota</taxon>
        <taxon>Fungi</taxon>
        <taxon>Fungi incertae sedis</taxon>
        <taxon>Zoopagomycota</taxon>
        <taxon>Kickxellomycotina</taxon>
        <taxon>Kickxellomycetes</taxon>
        <taxon>Kickxellales</taxon>
        <taxon>Kickxellaceae</taxon>
        <taxon>Mycoemilia</taxon>
    </lineage>
</organism>
<evidence type="ECO:0000256" key="6">
    <source>
        <dbReference type="ARBA" id="ARBA00023277"/>
    </source>
</evidence>
<gene>
    <name evidence="9" type="ORF">H4219_004344</name>
</gene>
<evidence type="ECO:0000256" key="5">
    <source>
        <dbReference type="ARBA" id="ARBA00022679"/>
    </source>
</evidence>
<dbReference type="EMBL" id="JANBPU010000147">
    <property type="protein sequence ID" value="KAJ1915414.1"/>
    <property type="molecule type" value="Genomic_DNA"/>
</dbReference>
<dbReference type="Pfam" id="PF00534">
    <property type="entry name" value="Glycos_transf_1"/>
    <property type="match status" value="1"/>
</dbReference>
<dbReference type="InterPro" id="IPR049438">
    <property type="entry name" value="TreT_GT1"/>
</dbReference>
<keyword evidence="3" id="KW-0313">Glucose metabolism</keyword>
<protein>
    <recommendedName>
        <fullName evidence="11">Glycosyl transferase family 1 domain-containing protein</fullName>
    </recommendedName>
</protein>
<accession>A0A9W8DLM5</accession>
<dbReference type="SUPFAM" id="SSF53756">
    <property type="entry name" value="UDP-Glycosyltransferase/glycogen phosphorylase"/>
    <property type="match status" value="1"/>
</dbReference>
<dbReference type="GO" id="GO:0006006">
    <property type="term" value="P:glucose metabolic process"/>
    <property type="evidence" value="ECO:0007669"/>
    <property type="project" value="UniProtKB-KW"/>
</dbReference>
<evidence type="ECO:0000256" key="2">
    <source>
        <dbReference type="ARBA" id="ARBA00011738"/>
    </source>
</evidence>
<evidence type="ECO:0000259" key="8">
    <source>
        <dbReference type="Pfam" id="PF21269"/>
    </source>
</evidence>
<proteinExistence type="inferred from homology"/>
<evidence type="ECO:0000313" key="9">
    <source>
        <dbReference type="EMBL" id="KAJ1915414.1"/>
    </source>
</evidence>
<dbReference type="Gene3D" id="3.40.50.2000">
    <property type="entry name" value="Glycogen Phosphorylase B"/>
    <property type="match status" value="2"/>
</dbReference>
<dbReference type="PANTHER" id="PTHR47779">
    <property type="entry name" value="SYNTHASE (CCG-9), PUTATIVE (AFU_ORTHOLOGUE AFUA_3G12100)-RELATED"/>
    <property type="match status" value="1"/>
</dbReference>
<evidence type="ECO:0000256" key="3">
    <source>
        <dbReference type="ARBA" id="ARBA00022526"/>
    </source>
</evidence>
<evidence type="ECO:0000259" key="7">
    <source>
        <dbReference type="Pfam" id="PF00534"/>
    </source>
</evidence>
<keyword evidence="6" id="KW-0119">Carbohydrate metabolism</keyword>
<keyword evidence="4" id="KW-0328">Glycosyltransferase</keyword>
<keyword evidence="10" id="KW-1185">Reference proteome</keyword>
<dbReference type="InterPro" id="IPR052078">
    <property type="entry name" value="Trehalose_Metab_GTase"/>
</dbReference>
<feature type="domain" description="Trehalose synthase N-terminal" evidence="8">
    <location>
        <begin position="77"/>
        <end position="204"/>
    </location>
</feature>
<dbReference type="Pfam" id="PF21269">
    <property type="entry name" value="TreT_GT1"/>
    <property type="match status" value="1"/>
</dbReference>
<dbReference type="PANTHER" id="PTHR47779:SF1">
    <property type="entry name" value="SYNTHASE (CCG-9), PUTATIVE (AFU_ORTHOLOGUE AFUA_3G12100)-RELATED"/>
    <property type="match status" value="1"/>
</dbReference>
<dbReference type="Proteomes" id="UP001150538">
    <property type="component" value="Unassembled WGS sequence"/>
</dbReference>
<evidence type="ECO:0000256" key="1">
    <source>
        <dbReference type="ARBA" id="ARBA00009481"/>
    </source>
</evidence>
<comment type="caution">
    <text evidence="9">The sequence shown here is derived from an EMBL/GenBank/DDBJ whole genome shotgun (WGS) entry which is preliminary data.</text>
</comment>